<dbReference type="InterPro" id="IPR036947">
    <property type="entry name" value="POLO_box_dom_sf"/>
</dbReference>
<keyword evidence="5 6" id="KW-0067">ATP-binding</keyword>
<dbReference type="PROSITE" id="PS50011">
    <property type="entry name" value="PROTEIN_KINASE_DOM"/>
    <property type="match status" value="1"/>
</dbReference>
<evidence type="ECO:0000259" key="8">
    <source>
        <dbReference type="PROSITE" id="PS50011"/>
    </source>
</evidence>
<dbReference type="Pfam" id="PF00659">
    <property type="entry name" value="POLO_box"/>
    <property type="match status" value="2"/>
</dbReference>
<dbReference type="SMART" id="SM00220">
    <property type="entry name" value="S_TKc"/>
    <property type="match status" value="1"/>
</dbReference>
<dbReference type="Gene3D" id="3.30.1120.30">
    <property type="entry name" value="POLO box domain"/>
    <property type="match status" value="2"/>
</dbReference>
<comment type="caution">
    <text evidence="9">The sequence shown here is derived from an EMBL/GenBank/DDBJ whole genome shotgun (WGS) entry which is preliminary data.</text>
</comment>
<evidence type="ECO:0000313" key="10">
    <source>
        <dbReference type="Proteomes" id="UP001470230"/>
    </source>
</evidence>
<feature type="compositionally biased region" description="Basic residues" evidence="7">
    <location>
        <begin position="341"/>
        <end position="352"/>
    </location>
</feature>
<organism evidence="9 10">
    <name type="scientific">Tritrichomonas musculus</name>
    <dbReference type="NCBI Taxonomy" id="1915356"/>
    <lineage>
        <taxon>Eukaryota</taxon>
        <taxon>Metamonada</taxon>
        <taxon>Parabasalia</taxon>
        <taxon>Tritrichomonadida</taxon>
        <taxon>Tritrichomonadidae</taxon>
        <taxon>Tritrichomonas</taxon>
    </lineage>
</organism>
<feature type="binding site" evidence="6">
    <location>
        <position position="53"/>
    </location>
    <ligand>
        <name>ATP</name>
        <dbReference type="ChEBI" id="CHEBI:30616"/>
    </ligand>
</feature>
<reference evidence="9 10" key="1">
    <citation type="submission" date="2024-04" db="EMBL/GenBank/DDBJ databases">
        <title>Tritrichomonas musculus Genome.</title>
        <authorList>
            <person name="Alves-Ferreira E."/>
            <person name="Grigg M."/>
            <person name="Lorenzi H."/>
            <person name="Galac M."/>
        </authorList>
    </citation>
    <scope>NUCLEOTIDE SEQUENCE [LARGE SCALE GENOMIC DNA]</scope>
    <source>
        <strain evidence="9 10">EAF2021</strain>
    </source>
</reference>
<evidence type="ECO:0000256" key="7">
    <source>
        <dbReference type="SAM" id="MobiDB-lite"/>
    </source>
</evidence>
<keyword evidence="4" id="KW-0418">Kinase</keyword>
<evidence type="ECO:0000313" key="9">
    <source>
        <dbReference type="EMBL" id="KAK8898134.1"/>
    </source>
</evidence>
<dbReference type="SUPFAM" id="SSF56112">
    <property type="entry name" value="Protein kinase-like (PK-like)"/>
    <property type="match status" value="1"/>
</dbReference>
<keyword evidence="3 6" id="KW-0547">Nucleotide-binding</keyword>
<dbReference type="EMBL" id="JAPFFF010000001">
    <property type="protein sequence ID" value="KAK8898134.1"/>
    <property type="molecule type" value="Genomic_DNA"/>
</dbReference>
<proteinExistence type="predicted"/>
<dbReference type="InterPro" id="IPR000719">
    <property type="entry name" value="Prot_kinase_dom"/>
</dbReference>
<gene>
    <name evidence="9" type="ORF">M9Y10_000405</name>
</gene>
<dbReference type="Pfam" id="PF00069">
    <property type="entry name" value="Pkinase"/>
    <property type="match status" value="1"/>
</dbReference>
<evidence type="ECO:0000256" key="2">
    <source>
        <dbReference type="ARBA" id="ARBA00022679"/>
    </source>
</evidence>
<dbReference type="CDD" id="cd13118">
    <property type="entry name" value="POLO_box_1"/>
    <property type="match status" value="1"/>
</dbReference>
<dbReference type="Gene3D" id="1.10.510.10">
    <property type="entry name" value="Transferase(Phosphotransferase) domain 1"/>
    <property type="match status" value="1"/>
</dbReference>
<name>A0ABR2L454_9EUKA</name>
<dbReference type="PROSITE" id="PS00108">
    <property type="entry name" value="PROTEIN_KINASE_ST"/>
    <property type="match status" value="1"/>
</dbReference>
<keyword evidence="10" id="KW-1185">Reference proteome</keyword>
<dbReference type="InterPro" id="IPR017441">
    <property type="entry name" value="Protein_kinase_ATP_BS"/>
</dbReference>
<feature type="domain" description="Protein kinase" evidence="8">
    <location>
        <begin position="24"/>
        <end position="283"/>
    </location>
</feature>
<dbReference type="PANTHER" id="PTHR24345:SF0">
    <property type="entry name" value="CELL CYCLE SERINE_THREONINE-PROTEIN KINASE CDC5_MSD2"/>
    <property type="match status" value="1"/>
</dbReference>
<accession>A0ABR2L454</accession>
<dbReference type="Proteomes" id="UP001470230">
    <property type="component" value="Unassembled WGS sequence"/>
</dbReference>
<dbReference type="InterPro" id="IPR011009">
    <property type="entry name" value="Kinase-like_dom_sf"/>
</dbReference>
<evidence type="ECO:0000256" key="1">
    <source>
        <dbReference type="ARBA" id="ARBA00022527"/>
    </source>
</evidence>
<evidence type="ECO:0000256" key="6">
    <source>
        <dbReference type="PROSITE-ProRule" id="PRU10141"/>
    </source>
</evidence>
<evidence type="ECO:0000256" key="4">
    <source>
        <dbReference type="ARBA" id="ARBA00022777"/>
    </source>
</evidence>
<dbReference type="InterPro" id="IPR033701">
    <property type="entry name" value="POLO_box_1"/>
</dbReference>
<evidence type="ECO:0000256" key="5">
    <source>
        <dbReference type="ARBA" id="ARBA00022840"/>
    </source>
</evidence>
<dbReference type="PANTHER" id="PTHR24345">
    <property type="entry name" value="SERINE/THREONINE-PROTEIN KINASE PLK"/>
    <property type="match status" value="1"/>
</dbReference>
<keyword evidence="2" id="KW-0808">Transferase</keyword>
<protein>
    <recommendedName>
        <fullName evidence="8">Protein kinase domain-containing protein</fullName>
    </recommendedName>
</protein>
<evidence type="ECO:0000256" key="3">
    <source>
        <dbReference type="ARBA" id="ARBA00022741"/>
    </source>
</evidence>
<dbReference type="PROSITE" id="PS00107">
    <property type="entry name" value="PROTEIN_KINASE_ATP"/>
    <property type="match status" value="1"/>
</dbReference>
<dbReference type="InterPro" id="IPR008271">
    <property type="entry name" value="Ser/Thr_kinase_AS"/>
</dbReference>
<dbReference type="InterPro" id="IPR000959">
    <property type="entry name" value="POLO_box_dom"/>
</dbReference>
<sequence>MPRQKYHLPKTISFKQMDGTENVFIRNEELGRGSFSIVYRVIHQNTNKTYAMKVISKKEYMKSRIAFEDLQNEIKIQRLVNHPNVVTSDFSFSDEHNHYFILEYCPGRTVREYLHKSDNSRLREPEARKILRDVVQGLVYIHNHDITHYDLKLENFVIDSNGNVRIGDFGLSTFCRDEKGKKFSIFGTLNYLSPEMVSRGNREETAKVDVWTVGVAAFILLTGREPFEGKTKEITFQNIRKGEFQFPICLSLSNEAKDFVSKILQIDPRKRPTAKELLGHPFLTKIDSEAVCLYKSSNLPPLTKSPTTKPVCGPPKEDKKPIPPRPQNANLKPVCSPPKEGKKHVTPRRPKVNLKPICSPVIDDDAQEEDDKKESADVSMKAAINHPKEDDKKESADVNVEAAVCPPKEDDKKEFEGVPKVNLKAVICPPSDDDKEESPRIPNVNLKAVIRPPSKDVRPVTPKQPGRNIVRPITPRKSNAKLKPACCSPRNGIRPISPRVGLLNSHNKVTLTACNDIKPITVKNFDIPNHFVSRHCFYNDDLGYLLFDGTVGICFKDKSRVVMDPNEQFIQFYEKPSTFYPEVTRLDNLKGEEAEPRHVSLVKKVARHFKKIRFSYDLPDVQYESVALLHNISCFVKNDDSILFKLDDKNLQVNFSDHMKLIIFWNTKKMCFFRSVKEKCSLLDLKYVASMNSNSDELKKFKNAKILLSDLALTIC</sequence>
<keyword evidence="1" id="KW-0723">Serine/threonine-protein kinase</keyword>
<dbReference type="SUPFAM" id="SSF82615">
    <property type="entry name" value="Polo-box domain"/>
    <property type="match status" value="2"/>
</dbReference>
<feature type="region of interest" description="Disordered" evidence="7">
    <location>
        <begin position="303"/>
        <end position="356"/>
    </location>
</feature>